<dbReference type="Proteomes" id="UP000770717">
    <property type="component" value="Unassembled WGS sequence"/>
</dbReference>
<sequence>MLCKSIRFRFVGTRRFTPPLSFFLFGFMRWYLLHTRSRIAKLHFLDLNLLIFGTTFVYTILLSTFPDCEYFFALPRDLFRMSVPLTLSFFSPPPPPPPFFFPFYCWKPNSSEHCNES</sequence>
<evidence type="ECO:0000256" key="1">
    <source>
        <dbReference type="SAM" id="Phobius"/>
    </source>
</evidence>
<reference evidence="2" key="1">
    <citation type="thesis" date="2020" institute="ProQuest LLC" country="789 East Eisenhower Parkway, Ann Arbor, MI, USA">
        <title>Comparative Genomics and Chromosome Evolution.</title>
        <authorList>
            <person name="Mudd A.B."/>
        </authorList>
    </citation>
    <scope>NUCLEOTIDE SEQUENCE</scope>
    <source>
        <strain evidence="2">HN-11 Male</strain>
        <tissue evidence="2">Kidney and liver</tissue>
    </source>
</reference>
<gene>
    <name evidence="2" type="ORF">GDO78_012969</name>
</gene>
<accession>A0A8J6EYY6</accession>
<feature type="transmembrane region" description="Helical" evidence="1">
    <location>
        <begin position="16"/>
        <end position="32"/>
    </location>
</feature>
<evidence type="ECO:0000313" key="3">
    <source>
        <dbReference type="Proteomes" id="UP000770717"/>
    </source>
</evidence>
<keyword evidence="1" id="KW-1133">Transmembrane helix</keyword>
<name>A0A8J6EYY6_ELECQ</name>
<comment type="caution">
    <text evidence="2">The sequence shown here is derived from an EMBL/GenBank/DDBJ whole genome shotgun (WGS) entry which is preliminary data.</text>
</comment>
<dbReference type="EMBL" id="WNTK01000009">
    <property type="protein sequence ID" value="KAG9477733.1"/>
    <property type="molecule type" value="Genomic_DNA"/>
</dbReference>
<keyword evidence="3" id="KW-1185">Reference proteome</keyword>
<organism evidence="2 3">
    <name type="scientific">Eleutherodactylus coqui</name>
    <name type="common">Puerto Rican coqui</name>
    <dbReference type="NCBI Taxonomy" id="57060"/>
    <lineage>
        <taxon>Eukaryota</taxon>
        <taxon>Metazoa</taxon>
        <taxon>Chordata</taxon>
        <taxon>Craniata</taxon>
        <taxon>Vertebrata</taxon>
        <taxon>Euteleostomi</taxon>
        <taxon>Amphibia</taxon>
        <taxon>Batrachia</taxon>
        <taxon>Anura</taxon>
        <taxon>Neobatrachia</taxon>
        <taxon>Hyloidea</taxon>
        <taxon>Eleutherodactylidae</taxon>
        <taxon>Eleutherodactylinae</taxon>
        <taxon>Eleutherodactylus</taxon>
        <taxon>Eleutherodactylus</taxon>
    </lineage>
</organism>
<feature type="transmembrane region" description="Helical" evidence="1">
    <location>
        <begin position="44"/>
        <end position="65"/>
    </location>
</feature>
<evidence type="ECO:0000313" key="2">
    <source>
        <dbReference type="EMBL" id="KAG9477733.1"/>
    </source>
</evidence>
<protein>
    <submittedName>
        <fullName evidence="2">Uncharacterized protein</fullName>
    </submittedName>
</protein>
<keyword evidence="1" id="KW-0472">Membrane</keyword>
<keyword evidence="1" id="KW-0812">Transmembrane</keyword>
<proteinExistence type="predicted"/>
<dbReference type="AlphaFoldDB" id="A0A8J6EYY6"/>